<dbReference type="PANTHER" id="PTHR43377:SF1">
    <property type="entry name" value="BILIVERDIN REDUCTASE A"/>
    <property type="match status" value="1"/>
</dbReference>
<name>A0A1G1YG03_9BACT</name>
<dbReference type="InterPro" id="IPR051450">
    <property type="entry name" value="Gfo/Idh/MocA_Oxidoreductases"/>
</dbReference>
<evidence type="ECO:0000259" key="1">
    <source>
        <dbReference type="Pfam" id="PF01408"/>
    </source>
</evidence>
<sequence>MKRIYVIGAGSIGSRHLQALKAVKRPLDITVVDPAPGALRRAEQRFLAGRGKTRHHTRYVATLPHEHSAIDVAIIATNADVRRQVVEALLNRADVRYLILEKLLFCAKPDFSAIQTLLKRRRTKAWVNCPMRLMPPYRDVKTKLTTTALSYHATGSQIALVTTAIHYLDHIAYLTGCADYRVDTSFLNAKPVPSKRKGFLELTGTLLFQFSNGTIGKITSYPTGNAPTMVEIATPDLYYLVREADQKTWIAEPKHNWRWLERSAPIPFQSQITTGIVESLLAQGTCLLPTYRESAALHLPLLEAVRTFLNKHGRKKYRYYPFT</sequence>
<dbReference type="Pfam" id="PF01408">
    <property type="entry name" value="GFO_IDH_MocA"/>
    <property type="match status" value="1"/>
</dbReference>
<feature type="domain" description="Gfo/Idh/MocA-like oxidoreductase N-terminal" evidence="1">
    <location>
        <begin position="3"/>
        <end position="127"/>
    </location>
</feature>
<dbReference type="PANTHER" id="PTHR43377">
    <property type="entry name" value="BILIVERDIN REDUCTASE A"/>
    <property type="match status" value="1"/>
</dbReference>
<dbReference type="Gene3D" id="3.40.50.720">
    <property type="entry name" value="NAD(P)-binding Rossmann-like Domain"/>
    <property type="match status" value="1"/>
</dbReference>
<gene>
    <name evidence="2" type="ORF">A3J59_02320</name>
</gene>
<evidence type="ECO:0000313" key="3">
    <source>
        <dbReference type="Proteomes" id="UP000177310"/>
    </source>
</evidence>
<reference evidence="2 3" key="1">
    <citation type="journal article" date="2016" name="Nat. Commun.">
        <title>Thousands of microbial genomes shed light on interconnected biogeochemical processes in an aquifer system.</title>
        <authorList>
            <person name="Anantharaman K."/>
            <person name="Brown C.T."/>
            <person name="Hug L.A."/>
            <person name="Sharon I."/>
            <person name="Castelle C.J."/>
            <person name="Probst A.J."/>
            <person name="Thomas B.C."/>
            <person name="Singh A."/>
            <person name="Wilkins M.J."/>
            <person name="Karaoz U."/>
            <person name="Brodie E.L."/>
            <person name="Williams K.H."/>
            <person name="Hubbard S.S."/>
            <person name="Banfield J.F."/>
        </authorList>
    </citation>
    <scope>NUCLEOTIDE SEQUENCE [LARGE SCALE GENOMIC DNA]</scope>
</reference>
<evidence type="ECO:0000313" key="2">
    <source>
        <dbReference type="EMBL" id="OGY51283.1"/>
    </source>
</evidence>
<dbReference type="STRING" id="1797542.A3J59_02320"/>
<dbReference type="GO" id="GO:0000166">
    <property type="term" value="F:nucleotide binding"/>
    <property type="evidence" value="ECO:0007669"/>
    <property type="project" value="InterPro"/>
</dbReference>
<organism evidence="2 3">
    <name type="scientific">Candidatus Buchananbacteria bacterium RIFCSPHIGHO2_02_FULL_56_16</name>
    <dbReference type="NCBI Taxonomy" id="1797542"/>
    <lineage>
        <taxon>Bacteria</taxon>
        <taxon>Candidatus Buchananiibacteriota</taxon>
    </lineage>
</organism>
<dbReference type="InterPro" id="IPR000683">
    <property type="entry name" value="Gfo/Idh/MocA-like_OxRdtase_N"/>
</dbReference>
<dbReference type="AlphaFoldDB" id="A0A1G1YG03"/>
<protein>
    <recommendedName>
        <fullName evidence="1">Gfo/Idh/MocA-like oxidoreductase N-terminal domain-containing protein</fullName>
    </recommendedName>
</protein>
<accession>A0A1G1YG03</accession>
<dbReference type="Proteomes" id="UP000177310">
    <property type="component" value="Unassembled WGS sequence"/>
</dbReference>
<dbReference type="InterPro" id="IPR036291">
    <property type="entry name" value="NAD(P)-bd_dom_sf"/>
</dbReference>
<dbReference type="EMBL" id="MHIL01000020">
    <property type="protein sequence ID" value="OGY51283.1"/>
    <property type="molecule type" value="Genomic_DNA"/>
</dbReference>
<dbReference type="SUPFAM" id="SSF51735">
    <property type="entry name" value="NAD(P)-binding Rossmann-fold domains"/>
    <property type="match status" value="1"/>
</dbReference>
<proteinExistence type="predicted"/>
<comment type="caution">
    <text evidence="2">The sequence shown here is derived from an EMBL/GenBank/DDBJ whole genome shotgun (WGS) entry which is preliminary data.</text>
</comment>